<dbReference type="PANTHER" id="PTHR23354:SF122">
    <property type="entry name" value="GTPASE-ACTIVATING PROTEIN SKYWALKER"/>
    <property type="match status" value="1"/>
</dbReference>
<dbReference type="Proteomes" id="UP001431783">
    <property type="component" value="Unassembled WGS sequence"/>
</dbReference>
<dbReference type="Pfam" id="PF07534">
    <property type="entry name" value="TLD"/>
    <property type="match status" value="1"/>
</dbReference>
<dbReference type="SMART" id="SM00164">
    <property type="entry name" value="TBC"/>
    <property type="match status" value="1"/>
</dbReference>
<comment type="caution">
    <text evidence="2">The sequence shown here is derived from an EMBL/GenBank/DDBJ whole genome shotgun (WGS) entry which is preliminary data.</text>
</comment>
<reference evidence="2 3" key="1">
    <citation type="submission" date="2023-03" db="EMBL/GenBank/DDBJ databases">
        <title>Genome insight into feeding habits of ladybird beetles.</title>
        <authorList>
            <person name="Li H.-S."/>
            <person name="Huang Y.-H."/>
            <person name="Pang H."/>
        </authorList>
    </citation>
    <scope>NUCLEOTIDE SEQUENCE [LARGE SCALE GENOMIC DNA]</scope>
    <source>
        <strain evidence="2">SYSU_2023b</strain>
        <tissue evidence="2">Whole body</tissue>
    </source>
</reference>
<dbReference type="InterPro" id="IPR006571">
    <property type="entry name" value="TLDc_dom"/>
</dbReference>
<dbReference type="PROSITE" id="PS51886">
    <property type="entry name" value="TLDC"/>
    <property type="match status" value="1"/>
</dbReference>
<name>A0AAW1TQ36_9CUCU</name>
<sequence length="579" mass="66365">MMPSVLEEADIPNVFSSFVNPTGITVVPCSPTAKPLKTITDVKNLLQQGRKQDLKYLLRNNGWPVDHPIRNQLWPLLCTQHQNDKSSNSMEGFYWEMVKQVFGTMDLPEKPINLPPFVEPSHCHSYYLTHKGRAAVDRVVSVLGYAYPDIVYSPTIYPICALLLHYISEEECYNCMVYLVASKEKTFITQTKLLYEVTWKTVMQISKKHVKGPAVFLQRHCNTSRAERIYMDWIWWIFQGLPFQHLIRIVDCFLHEGIKVFYRTAMAILILFYKNSSSSSSEYQAEIQKNGVDSALTKFCKEMPVTPQKFLKVAFGIRGLSSAYISRVFIRTEMVLRSKTVISGSRQLVRSRSSENLPNSQSQNNIQMVSHTLTIREGAHSPGPRTLSMGIYPIQNVDSVILVQEDLLTLWSWLPVRITMYTPILLYTTEEHGCSLTTFYVRVEQHEPTLLLIKTCNNEVFGAYCSSRWCERNQKDQRGNRQAYFGTGETFLFSLYPERAKYPWVGIDADRVEHGAELFMAADTKMITIGGGEGQAIWMDENIRFGKTDRCSTFNNPPLCPNGDFEIRVLEVYGFATEQ</sequence>
<dbReference type="EMBL" id="JARQZJ010000014">
    <property type="protein sequence ID" value="KAK9872944.1"/>
    <property type="molecule type" value="Genomic_DNA"/>
</dbReference>
<evidence type="ECO:0000313" key="2">
    <source>
        <dbReference type="EMBL" id="KAK9872944.1"/>
    </source>
</evidence>
<organism evidence="2 3">
    <name type="scientific">Henosepilachna vigintioctopunctata</name>
    <dbReference type="NCBI Taxonomy" id="420089"/>
    <lineage>
        <taxon>Eukaryota</taxon>
        <taxon>Metazoa</taxon>
        <taxon>Ecdysozoa</taxon>
        <taxon>Arthropoda</taxon>
        <taxon>Hexapoda</taxon>
        <taxon>Insecta</taxon>
        <taxon>Pterygota</taxon>
        <taxon>Neoptera</taxon>
        <taxon>Endopterygota</taxon>
        <taxon>Coleoptera</taxon>
        <taxon>Polyphaga</taxon>
        <taxon>Cucujiformia</taxon>
        <taxon>Coccinelloidea</taxon>
        <taxon>Coccinellidae</taxon>
        <taxon>Epilachninae</taxon>
        <taxon>Epilachnini</taxon>
        <taxon>Henosepilachna</taxon>
    </lineage>
</organism>
<evidence type="ECO:0000259" key="1">
    <source>
        <dbReference type="PROSITE" id="PS51886"/>
    </source>
</evidence>
<protein>
    <recommendedName>
        <fullName evidence="1">TLDc domain-containing protein</fullName>
    </recommendedName>
</protein>
<dbReference type="InterPro" id="IPR000195">
    <property type="entry name" value="Rab-GAP-TBC_dom"/>
</dbReference>
<keyword evidence="3" id="KW-1185">Reference proteome</keyword>
<dbReference type="AlphaFoldDB" id="A0AAW1TQ36"/>
<accession>A0AAW1TQ36</accession>
<dbReference type="PANTHER" id="PTHR23354">
    <property type="entry name" value="NUCLEOLAR PROTEIN 7/ESTROGEN RECEPTOR COACTIVATOR-RELATED"/>
    <property type="match status" value="1"/>
</dbReference>
<feature type="domain" description="TLDc" evidence="1">
    <location>
        <begin position="400"/>
        <end position="576"/>
    </location>
</feature>
<dbReference type="Pfam" id="PF00566">
    <property type="entry name" value="RabGAP-TBC"/>
    <property type="match status" value="1"/>
</dbReference>
<dbReference type="Gene3D" id="1.10.472.80">
    <property type="entry name" value="Ypt/Rab-GAP domain of gyp1p, domain 3"/>
    <property type="match status" value="1"/>
</dbReference>
<proteinExistence type="predicted"/>
<dbReference type="SMART" id="SM00584">
    <property type="entry name" value="TLDc"/>
    <property type="match status" value="1"/>
</dbReference>
<gene>
    <name evidence="2" type="ORF">WA026_020298</name>
</gene>
<evidence type="ECO:0000313" key="3">
    <source>
        <dbReference type="Proteomes" id="UP001431783"/>
    </source>
</evidence>